<dbReference type="CDD" id="cd17417">
    <property type="entry name" value="MFS_NPF5"/>
    <property type="match status" value="1"/>
</dbReference>
<evidence type="ECO:0000256" key="2">
    <source>
        <dbReference type="ARBA" id="ARBA00005982"/>
    </source>
</evidence>
<accession>A0A8B8P098</accession>
<name>A0A8B8P098_9MYRT</name>
<dbReference type="Pfam" id="PF00854">
    <property type="entry name" value="PTR2"/>
    <property type="match status" value="1"/>
</dbReference>
<feature type="transmembrane region" description="Helical" evidence="7">
    <location>
        <begin position="547"/>
        <end position="572"/>
    </location>
</feature>
<evidence type="ECO:0000313" key="8">
    <source>
        <dbReference type="Proteomes" id="UP000827889"/>
    </source>
</evidence>
<dbReference type="GeneID" id="115739310"/>
<keyword evidence="5 7" id="KW-0472">Membrane</keyword>
<dbReference type="InterPro" id="IPR036259">
    <property type="entry name" value="MFS_trans_sf"/>
</dbReference>
<comment type="subcellular location">
    <subcellularLocation>
        <location evidence="1">Membrane</location>
        <topology evidence="1">Multi-pass membrane protein</topology>
    </subcellularLocation>
</comment>
<gene>
    <name evidence="9" type="primary">LOC115739310</name>
</gene>
<evidence type="ECO:0000256" key="7">
    <source>
        <dbReference type="SAM" id="Phobius"/>
    </source>
</evidence>
<dbReference type="OrthoDB" id="8904098at2759"/>
<dbReference type="GO" id="GO:0016020">
    <property type="term" value="C:membrane"/>
    <property type="evidence" value="ECO:0007669"/>
    <property type="project" value="UniProtKB-SubCell"/>
</dbReference>
<comment type="similarity">
    <text evidence="2">Belongs to the major facilitator superfamily. Proton-dependent oligopeptide transporter (POT/PTR) (TC 2.A.17) family.</text>
</comment>
<protein>
    <submittedName>
        <fullName evidence="9">Protein NRT1/ PTR FAMILY 5.2-like</fullName>
    </submittedName>
</protein>
<dbReference type="GO" id="GO:0071916">
    <property type="term" value="F:dipeptide transmembrane transporter activity"/>
    <property type="evidence" value="ECO:0007669"/>
    <property type="project" value="InterPro"/>
</dbReference>
<proteinExistence type="inferred from homology"/>
<dbReference type="InterPro" id="IPR000109">
    <property type="entry name" value="POT_fam"/>
</dbReference>
<reference evidence="9" key="1">
    <citation type="submission" date="2025-08" db="UniProtKB">
        <authorList>
            <consortium name="RefSeq"/>
        </authorList>
    </citation>
    <scope>IDENTIFICATION</scope>
    <source>
        <tissue evidence="9">Leaf</tissue>
    </source>
</reference>
<dbReference type="GO" id="GO:0042937">
    <property type="term" value="F:tripeptide transmembrane transporter activity"/>
    <property type="evidence" value="ECO:0007669"/>
    <property type="project" value="InterPro"/>
</dbReference>
<dbReference type="PANTHER" id="PTHR11654">
    <property type="entry name" value="OLIGOPEPTIDE TRANSPORTER-RELATED"/>
    <property type="match status" value="1"/>
</dbReference>
<evidence type="ECO:0000256" key="4">
    <source>
        <dbReference type="ARBA" id="ARBA00022989"/>
    </source>
</evidence>
<dbReference type="Proteomes" id="UP000827889">
    <property type="component" value="Chromosome 10"/>
</dbReference>
<evidence type="ECO:0000256" key="5">
    <source>
        <dbReference type="ARBA" id="ARBA00023136"/>
    </source>
</evidence>
<keyword evidence="3 7" id="KW-0812">Transmembrane</keyword>
<feature type="transmembrane region" description="Helical" evidence="7">
    <location>
        <begin position="106"/>
        <end position="129"/>
    </location>
</feature>
<keyword evidence="8" id="KW-1185">Reference proteome</keyword>
<keyword evidence="4 7" id="KW-1133">Transmembrane helix</keyword>
<dbReference type="InterPro" id="IPR044739">
    <property type="entry name" value="NRT1/PTR"/>
</dbReference>
<dbReference type="SUPFAM" id="SSF103473">
    <property type="entry name" value="MFS general substrate transporter"/>
    <property type="match status" value="1"/>
</dbReference>
<feature type="transmembrane region" description="Helical" evidence="7">
    <location>
        <begin position="149"/>
        <end position="169"/>
    </location>
</feature>
<evidence type="ECO:0000256" key="1">
    <source>
        <dbReference type="ARBA" id="ARBA00004141"/>
    </source>
</evidence>
<organism evidence="8 9">
    <name type="scientific">Rhodamnia argentea</name>
    <dbReference type="NCBI Taxonomy" id="178133"/>
    <lineage>
        <taxon>Eukaryota</taxon>
        <taxon>Viridiplantae</taxon>
        <taxon>Streptophyta</taxon>
        <taxon>Embryophyta</taxon>
        <taxon>Tracheophyta</taxon>
        <taxon>Spermatophyta</taxon>
        <taxon>Magnoliopsida</taxon>
        <taxon>eudicotyledons</taxon>
        <taxon>Gunneridae</taxon>
        <taxon>Pentapetalae</taxon>
        <taxon>rosids</taxon>
        <taxon>malvids</taxon>
        <taxon>Myrtales</taxon>
        <taxon>Myrtaceae</taxon>
        <taxon>Myrtoideae</taxon>
        <taxon>Myrteae</taxon>
        <taxon>Australasian group</taxon>
        <taxon>Rhodamnia</taxon>
    </lineage>
</organism>
<sequence>MMAGKVEEKGSGDKDDYTQDGTVDLKGRPILRSKTGRWNACSFIVGYEVFERMAYYGIASNLVVYLTKKLHEGTVTSSNNVTNWAGTVWLTPILGAYIADACLGRYWTFISASVLYLTGMSLLTLAVSLPSLRPPSCGPGIKEEECDKNASGLQIGIFYCALYIIAAGTGGTKPNISTMGADQFDDFEPKERTHKLSFFNWWMFSIFFGTLFANTFLIYVQDNVGWALGYGLPTLGLAMSVLLFLVGTPFYRHKMPSGSPFTRIAQVLAASIRKRKLPVPTDPKELYELSLERYVEMKKLRIDHSTSMRFLDRAALKIDSSSAWMLCPVTQVEETKQMIKMLPILAVTFIPSTMYAQVHTLFIKQGTTLDRSMGPHFDIPPASLTAFVTIFMLLSLVIYDRFFVPAVRRYTKNPRGITLLQRMGVGFVLHIIIMVIACLAERRRLSVARENGITGKLQTVPLTIFILMPQFALMGVADTFVEVAKIEFFYDQAPEGMKSLGTSYFTTSLGIGNFLSSFLLKTVARISKEHGHKGWILDNLNISHLDYYYAFLAVLTFLNFLVFLVVAKFFVYNEEVTFDKEMETLLANSAHHEAMTVG</sequence>
<feature type="transmembrane region" description="Helical" evidence="7">
    <location>
        <begin position="419"/>
        <end position="440"/>
    </location>
</feature>
<feature type="transmembrane region" description="Helical" evidence="7">
    <location>
        <begin position="226"/>
        <end position="246"/>
    </location>
</feature>
<dbReference type="RefSeq" id="XP_030528201.1">
    <property type="nucleotide sequence ID" value="XM_030672341.2"/>
</dbReference>
<evidence type="ECO:0000313" key="9">
    <source>
        <dbReference type="RefSeq" id="XP_030528201.1"/>
    </source>
</evidence>
<feature type="transmembrane region" description="Helical" evidence="7">
    <location>
        <begin position="199"/>
        <end position="220"/>
    </location>
</feature>
<dbReference type="AlphaFoldDB" id="A0A8B8P098"/>
<dbReference type="KEGG" id="rarg:115739310"/>
<feature type="region of interest" description="Disordered" evidence="6">
    <location>
        <begin position="1"/>
        <end position="20"/>
    </location>
</feature>
<feature type="transmembrane region" description="Helical" evidence="7">
    <location>
        <begin position="379"/>
        <end position="399"/>
    </location>
</feature>
<evidence type="ECO:0000256" key="6">
    <source>
        <dbReference type="SAM" id="MobiDB-lite"/>
    </source>
</evidence>
<dbReference type="Gene3D" id="1.20.1250.20">
    <property type="entry name" value="MFS general substrate transporter like domains"/>
    <property type="match status" value="1"/>
</dbReference>
<evidence type="ECO:0000256" key="3">
    <source>
        <dbReference type="ARBA" id="ARBA00022692"/>
    </source>
</evidence>